<sequence length="103" mass="12030">MKVHLLPRHQKTQKATWRQLNITALKDPGQRKEFQALLYHALQQVSTADDISIQAHWEQLKSTVQDTCTHNIGFASQRNQAWFDANDAQIRNLEWKCAAFITW</sequence>
<comment type="caution">
    <text evidence="1">The sequence shown here is derived from an EMBL/GenBank/DDBJ whole genome shotgun (WGS) entry which is preliminary data.</text>
</comment>
<evidence type="ECO:0000313" key="2">
    <source>
        <dbReference type="Proteomes" id="UP000050525"/>
    </source>
</evidence>
<dbReference type="EMBL" id="AKHW03001628">
    <property type="protein sequence ID" value="KYO41384.1"/>
    <property type="molecule type" value="Genomic_DNA"/>
</dbReference>
<keyword evidence="2" id="KW-1185">Reference proteome</keyword>
<gene>
    <name evidence="1" type="ORF">Y1Q_0006213</name>
</gene>
<proteinExistence type="predicted"/>
<accession>A0A151NX81</accession>
<name>A0A151NX81_ALLMI</name>
<reference evidence="1 2" key="1">
    <citation type="journal article" date="2012" name="Genome Biol.">
        <title>Sequencing three crocodilian genomes to illuminate the evolution of archosaurs and amniotes.</title>
        <authorList>
            <person name="St John J.A."/>
            <person name="Braun E.L."/>
            <person name="Isberg S.R."/>
            <person name="Miles L.G."/>
            <person name="Chong A.Y."/>
            <person name="Gongora J."/>
            <person name="Dalzell P."/>
            <person name="Moran C."/>
            <person name="Bed'hom B."/>
            <person name="Abzhanov A."/>
            <person name="Burgess S.C."/>
            <person name="Cooksey A.M."/>
            <person name="Castoe T.A."/>
            <person name="Crawford N.G."/>
            <person name="Densmore L.D."/>
            <person name="Drew J.C."/>
            <person name="Edwards S.V."/>
            <person name="Faircloth B.C."/>
            <person name="Fujita M.K."/>
            <person name="Greenwold M.J."/>
            <person name="Hoffmann F.G."/>
            <person name="Howard J.M."/>
            <person name="Iguchi T."/>
            <person name="Janes D.E."/>
            <person name="Khan S.Y."/>
            <person name="Kohno S."/>
            <person name="de Koning A.J."/>
            <person name="Lance S.L."/>
            <person name="McCarthy F.M."/>
            <person name="McCormack J.E."/>
            <person name="Merchant M.E."/>
            <person name="Peterson D.G."/>
            <person name="Pollock D.D."/>
            <person name="Pourmand N."/>
            <person name="Raney B.J."/>
            <person name="Roessler K.A."/>
            <person name="Sanford J.R."/>
            <person name="Sawyer R.H."/>
            <person name="Schmidt C.J."/>
            <person name="Triplett E.W."/>
            <person name="Tuberville T.D."/>
            <person name="Venegas-Anaya M."/>
            <person name="Howard J.T."/>
            <person name="Jarvis E.D."/>
            <person name="Guillette L.J.Jr."/>
            <person name="Glenn T.C."/>
            <person name="Green R.E."/>
            <person name="Ray D.A."/>
        </authorList>
    </citation>
    <scope>NUCLEOTIDE SEQUENCE [LARGE SCALE GENOMIC DNA]</scope>
    <source>
        <strain evidence="1">KSC_2009_1</strain>
    </source>
</reference>
<dbReference type="Proteomes" id="UP000050525">
    <property type="component" value="Unassembled WGS sequence"/>
</dbReference>
<protein>
    <submittedName>
        <fullName evidence="1">Uncharacterized protein</fullName>
    </submittedName>
</protein>
<evidence type="ECO:0000313" key="1">
    <source>
        <dbReference type="EMBL" id="KYO41384.1"/>
    </source>
</evidence>
<organism evidence="1 2">
    <name type="scientific">Alligator mississippiensis</name>
    <name type="common">American alligator</name>
    <dbReference type="NCBI Taxonomy" id="8496"/>
    <lineage>
        <taxon>Eukaryota</taxon>
        <taxon>Metazoa</taxon>
        <taxon>Chordata</taxon>
        <taxon>Craniata</taxon>
        <taxon>Vertebrata</taxon>
        <taxon>Euteleostomi</taxon>
        <taxon>Archelosauria</taxon>
        <taxon>Archosauria</taxon>
        <taxon>Crocodylia</taxon>
        <taxon>Alligatoridae</taxon>
        <taxon>Alligatorinae</taxon>
        <taxon>Alligator</taxon>
    </lineage>
</organism>
<dbReference type="AlphaFoldDB" id="A0A151NX81"/>